<name>A0A1Y1NMV6_PHOPY</name>
<dbReference type="AlphaFoldDB" id="A0A1Y1NMV6"/>
<evidence type="ECO:0000313" key="1">
    <source>
        <dbReference type="EMBL" id="JAV97307.1"/>
    </source>
</evidence>
<accession>A0A1Y1NMV6</accession>
<protein>
    <submittedName>
        <fullName evidence="1">Uncharacterized protein</fullName>
    </submittedName>
</protein>
<proteinExistence type="predicted"/>
<organism evidence="1">
    <name type="scientific">Photinus pyralis</name>
    <name type="common">Common eastern firefly</name>
    <name type="synonym">Lampyris pyralis</name>
    <dbReference type="NCBI Taxonomy" id="7054"/>
    <lineage>
        <taxon>Eukaryota</taxon>
        <taxon>Metazoa</taxon>
        <taxon>Ecdysozoa</taxon>
        <taxon>Arthropoda</taxon>
        <taxon>Hexapoda</taxon>
        <taxon>Insecta</taxon>
        <taxon>Pterygota</taxon>
        <taxon>Neoptera</taxon>
        <taxon>Endopterygota</taxon>
        <taxon>Coleoptera</taxon>
        <taxon>Polyphaga</taxon>
        <taxon>Elateriformia</taxon>
        <taxon>Elateroidea</taxon>
        <taxon>Lampyridae</taxon>
        <taxon>Lampyrinae</taxon>
        <taxon>Photinus</taxon>
    </lineage>
</organism>
<sequence length="114" mass="13363">MWMYDAAISRAGVRIVTKYRNTKYLGSITFKKRHWKSPSTSWYQPITGRKPMKLPDSQHTLIITKAVLVRTCFEYAIGYKIAQYRSIETANKQKMDTVHNTINNEIINRHPCKL</sequence>
<dbReference type="EMBL" id="GEZM01002354">
    <property type="protein sequence ID" value="JAV97307.1"/>
    <property type="molecule type" value="Transcribed_RNA"/>
</dbReference>
<reference evidence="1" key="1">
    <citation type="journal article" date="2016" name="Sci. Rep.">
        <title>Molecular characterization of firefly nuptial gifts: a multi-omics approach sheds light on postcopulatory sexual selection.</title>
        <authorList>
            <person name="Al-Wathiqui N."/>
            <person name="Fallon T.R."/>
            <person name="South A."/>
            <person name="Weng J.K."/>
            <person name="Lewis S.M."/>
        </authorList>
    </citation>
    <scope>NUCLEOTIDE SEQUENCE</scope>
</reference>